<evidence type="ECO:0000313" key="9">
    <source>
        <dbReference type="Proteomes" id="UP001500449"/>
    </source>
</evidence>
<keyword evidence="1" id="KW-0596">Phosphopantetheine</keyword>
<evidence type="ECO:0000256" key="5">
    <source>
        <dbReference type="SAM" id="Coils"/>
    </source>
</evidence>
<evidence type="ECO:0000259" key="7">
    <source>
        <dbReference type="PROSITE" id="PS50075"/>
    </source>
</evidence>
<accession>A0ABN2NJD6</accession>
<evidence type="ECO:0000313" key="8">
    <source>
        <dbReference type="EMBL" id="GAA1871906.1"/>
    </source>
</evidence>
<dbReference type="SMART" id="SM00823">
    <property type="entry name" value="PKS_PP"/>
    <property type="match status" value="1"/>
</dbReference>
<dbReference type="Gene3D" id="3.40.50.720">
    <property type="entry name" value="NAD(P)-binding Rossmann-like Domain"/>
    <property type="match status" value="1"/>
</dbReference>
<comment type="caution">
    <text evidence="8">The sequence shown here is derived from an EMBL/GenBank/DDBJ whole genome shotgun (WGS) entry which is preliminary data.</text>
</comment>
<dbReference type="Gene3D" id="3.40.50.12780">
    <property type="entry name" value="N-terminal domain of ligase-like"/>
    <property type="match status" value="1"/>
</dbReference>
<dbReference type="Pfam" id="PF00550">
    <property type="entry name" value="PP-binding"/>
    <property type="match status" value="1"/>
</dbReference>
<keyword evidence="3" id="KW-0547">Nucleotide-binding</keyword>
<dbReference type="RefSeq" id="WP_344424912.1">
    <property type="nucleotide sequence ID" value="NZ_BAAAQK010000025.1"/>
</dbReference>
<evidence type="ECO:0000256" key="1">
    <source>
        <dbReference type="ARBA" id="ARBA00022450"/>
    </source>
</evidence>
<dbReference type="SUPFAM" id="SSF47336">
    <property type="entry name" value="ACP-like"/>
    <property type="match status" value="1"/>
</dbReference>
<protein>
    <submittedName>
        <fullName evidence="8">Thioester reductase domain-containing protein</fullName>
    </submittedName>
</protein>
<dbReference type="PANTHER" id="PTHR43272:SF33">
    <property type="entry name" value="AMP-BINDING DOMAIN-CONTAINING PROTEIN-RELATED"/>
    <property type="match status" value="1"/>
</dbReference>
<dbReference type="InterPro" id="IPR010080">
    <property type="entry name" value="Thioester_reductase-like_dom"/>
</dbReference>
<dbReference type="SUPFAM" id="SSF51735">
    <property type="entry name" value="NAD(P)-binding Rossmann-fold domains"/>
    <property type="match status" value="1"/>
</dbReference>
<dbReference type="Pfam" id="PF00501">
    <property type="entry name" value="AMP-binding"/>
    <property type="match status" value="1"/>
</dbReference>
<dbReference type="PROSITE" id="PS00455">
    <property type="entry name" value="AMP_BINDING"/>
    <property type="match status" value="1"/>
</dbReference>
<name>A0ABN2NJD6_9PSEU</name>
<dbReference type="NCBIfam" id="TIGR01746">
    <property type="entry name" value="Thioester-redct"/>
    <property type="match status" value="1"/>
</dbReference>
<organism evidence="8 9">
    <name type="scientific">Pseudonocardia ailaonensis</name>
    <dbReference type="NCBI Taxonomy" id="367279"/>
    <lineage>
        <taxon>Bacteria</taxon>
        <taxon>Bacillati</taxon>
        <taxon>Actinomycetota</taxon>
        <taxon>Actinomycetes</taxon>
        <taxon>Pseudonocardiales</taxon>
        <taxon>Pseudonocardiaceae</taxon>
        <taxon>Pseudonocardia</taxon>
    </lineage>
</organism>
<feature type="coiled-coil region" evidence="5">
    <location>
        <begin position="348"/>
        <end position="375"/>
    </location>
</feature>
<feature type="compositionally biased region" description="Basic and acidic residues" evidence="6">
    <location>
        <begin position="12"/>
        <end position="21"/>
    </location>
</feature>
<proteinExistence type="predicted"/>
<dbReference type="Pfam" id="PF07993">
    <property type="entry name" value="NAD_binding_4"/>
    <property type="match status" value="1"/>
</dbReference>
<sequence>MSVEVPAHVRRHQDLAGRDPQLRSLAPDPGVEEALGAEGITHAEAVATVLAAYGDRPALGTRSYRVVREAATGRAERVLEPDFGTVTYGELHDRVRSLADALRSHDGIAFDPGDFLCILGFNGVGYATVDLACVLLQGVSVPLQATMGEEALAGIIADTAPVVIASSVAELRLSAQLAVSQRSVRSVVVLDVDRRVDDDREALEAAAAILGQAEVPVGLVTVDDLVAQGDAGRWTAPPPSAEGLERMALLLHSSGTTGAPKGAIHTERLARRPFAAARTPLPLVRLIFQPMNHQAGRTQLYSTIAHGGTAYFVGSPDLSTLFEDVRMVRPTDGWFFPRVLETVYAQHQAEAQRRSEQLSVDLDEARRQVAAEMRDTVLGDRLCVISAGGAPTPPAVKTFVVEDLGITLNEGFGSTEIGTLTLNGRVARDNVIDYRLRDVPELGYFSTDLPHPRGELCVKTRFGVRGYYKQPEATAALFDDDGYMLTADIMEERGPDQLVYIDRRNDVLKLAQGEFVAAGALGSTYENGSELIHQVFLHGTATRSYLVAVVVPDVEVAAAGLGHRPSEAELRTLVRTELNRVAVAADLRPFENPREFLLELEPFSQENGLLTALRKRIRPAIQRRYVDGLEQLYAEVEQRRRTELASLRGHAGGLSVLEKVGKALEAVLGVDDVQTEGASTFADLGGDSLGAIEFAALLEEIFEVDVPVSGILSPAGSPAQWAGSIEAALAPGAPTVATMTSVHGEGGHALDAQDLVLEAFLDREVLDRAPGPATVRETRTVLLTGANGFLGRFLCLEWLERLAGVDGGRVICLVRAVDHAAAVRRLESAFVGTDVELERRFRELAAHALEVVVGDIAEPGLGLGAAEFARLTRDVDRIVHPAALVNHVFDYGYLFGPNVAGTASLIGLALTDHLKPLDFVSSAAVAHFLDRTTRNDEESPLLQRAILGQGYAQDYGASKWAAEHLLQDASRRFALPVNVFRGDMMLPHRTYRNQVNADDIVTRLFYSVIVTGLAPFSFYERGDDGRRSRAHYDGLPVDFIAATIAGVGERPGVGFRTFNVVNRADDGLSLDTFVDWIEAAGYPMTRVDDYGTWLERFEATLRALPEAKRQPSSIQVLENLRRPLTTTREIPGSANFDAAVRSLPVGPGTPSLDREYIAKYLDDMYGTGLVPLPGEPRSGGGG</sequence>
<keyword evidence="9" id="KW-1185">Reference proteome</keyword>
<dbReference type="InterPro" id="IPR036736">
    <property type="entry name" value="ACP-like_sf"/>
</dbReference>
<keyword evidence="5" id="KW-0175">Coiled coil</keyword>
<dbReference type="InterPro" id="IPR020806">
    <property type="entry name" value="PKS_PP-bd"/>
</dbReference>
<dbReference type="InterPro" id="IPR000873">
    <property type="entry name" value="AMP-dep_synth/lig_dom"/>
</dbReference>
<gene>
    <name evidence="8" type="ORF">GCM10009836_60990</name>
</gene>
<dbReference type="PANTHER" id="PTHR43272">
    <property type="entry name" value="LONG-CHAIN-FATTY-ACID--COA LIGASE"/>
    <property type="match status" value="1"/>
</dbReference>
<evidence type="ECO:0000256" key="3">
    <source>
        <dbReference type="ARBA" id="ARBA00022741"/>
    </source>
</evidence>
<dbReference type="Gene3D" id="1.10.1200.10">
    <property type="entry name" value="ACP-like"/>
    <property type="match status" value="1"/>
</dbReference>
<dbReference type="CDD" id="cd05235">
    <property type="entry name" value="SDR_e1"/>
    <property type="match status" value="1"/>
</dbReference>
<dbReference type="InterPro" id="IPR009081">
    <property type="entry name" value="PP-bd_ACP"/>
</dbReference>
<dbReference type="InterPro" id="IPR042099">
    <property type="entry name" value="ANL_N_sf"/>
</dbReference>
<feature type="domain" description="Carrier" evidence="7">
    <location>
        <begin position="654"/>
        <end position="729"/>
    </location>
</feature>
<dbReference type="SUPFAM" id="SSF56801">
    <property type="entry name" value="Acetyl-CoA synthetase-like"/>
    <property type="match status" value="1"/>
</dbReference>
<dbReference type="InterPro" id="IPR036291">
    <property type="entry name" value="NAD(P)-bd_dom_sf"/>
</dbReference>
<evidence type="ECO:0000256" key="4">
    <source>
        <dbReference type="ARBA" id="ARBA00022840"/>
    </source>
</evidence>
<dbReference type="EMBL" id="BAAAQK010000025">
    <property type="protein sequence ID" value="GAA1871906.1"/>
    <property type="molecule type" value="Genomic_DNA"/>
</dbReference>
<dbReference type="InterPro" id="IPR020845">
    <property type="entry name" value="AMP-binding_CS"/>
</dbReference>
<evidence type="ECO:0000256" key="6">
    <source>
        <dbReference type="SAM" id="MobiDB-lite"/>
    </source>
</evidence>
<keyword evidence="2" id="KW-0597">Phosphoprotein</keyword>
<dbReference type="Proteomes" id="UP001500449">
    <property type="component" value="Unassembled WGS sequence"/>
</dbReference>
<keyword evidence="4" id="KW-0067">ATP-binding</keyword>
<reference evidence="8 9" key="1">
    <citation type="journal article" date="2019" name="Int. J. Syst. Evol. Microbiol.">
        <title>The Global Catalogue of Microorganisms (GCM) 10K type strain sequencing project: providing services to taxonomists for standard genome sequencing and annotation.</title>
        <authorList>
            <consortium name="The Broad Institute Genomics Platform"/>
            <consortium name="The Broad Institute Genome Sequencing Center for Infectious Disease"/>
            <person name="Wu L."/>
            <person name="Ma J."/>
        </authorList>
    </citation>
    <scope>NUCLEOTIDE SEQUENCE [LARGE SCALE GENOMIC DNA]</scope>
    <source>
        <strain evidence="8 9">JCM 16009</strain>
    </source>
</reference>
<dbReference type="PROSITE" id="PS50075">
    <property type="entry name" value="CARRIER"/>
    <property type="match status" value="1"/>
</dbReference>
<feature type="region of interest" description="Disordered" evidence="6">
    <location>
        <begin position="1"/>
        <end position="29"/>
    </location>
</feature>
<evidence type="ECO:0000256" key="2">
    <source>
        <dbReference type="ARBA" id="ARBA00022553"/>
    </source>
</evidence>
<dbReference type="InterPro" id="IPR013120">
    <property type="entry name" value="FAR_NAD-bd"/>
</dbReference>